<evidence type="ECO:0000313" key="6">
    <source>
        <dbReference type="Proteomes" id="UP000777438"/>
    </source>
</evidence>
<dbReference type="InterPro" id="IPR002889">
    <property type="entry name" value="WSC_carb-bd"/>
</dbReference>
<evidence type="ECO:0000313" key="5">
    <source>
        <dbReference type="EMBL" id="KAH6896561.1"/>
    </source>
</evidence>
<keyword evidence="3" id="KW-0732">Signal</keyword>
<name>A0A9P8WFJ6_9HYPO</name>
<feature type="chain" id="PRO_5040135900" evidence="3">
    <location>
        <begin position="22"/>
        <end position="665"/>
    </location>
</feature>
<comment type="caution">
    <text evidence="5">The sequence shown here is derived from an EMBL/GenBank/DDBJ whole genome shotgun (WGS) entry which is preliminary data.</text>
</comment>
<dbReference type="Pfam" id="PF01822">
    <property type="entry name" value="WSC"/>
    <property type="match status" value="2"/>
</dbReference>
<keyword evidence="6" id="KW-1185">Reference proteome</keyword>
<feature type="signal peptide" evidence="3">
    <location>
        <begin position="1"/>
        <end position="21"/>
    </location>
</feature>
<feature type="domain" description="WSC" evidence="4">
    <location>
        <begin position="140"/>
        <end position="234"/>
    </location>
</feature>
<keyword evidence="1" id="KW-0677">Repeat</keyword>
<evidence type="ECO:0000256" key="2">
    <source>
        <dbReference type="SAM" id="MobiDB-lite"/>
    </source>
</evidence>
<accession>A0A9P8WFJ6</accession>
<dbReference type="PANTHER" id="PTHR45964">
    <property type="entry name" value="WSCD FAMILY MEMBER CG9164"/>
    <property type="match status" value="1"/>
</dbReference>
<dbReference type="OrthoDB" id="2019572at2759"/>
<evidence type="ECO:0000256" key="1">
    <source>
        <dbReference type="ARBA" id="ARBA00022737"/>
    </source>
</evidence>
<dbReference type="InterPro" id="IPR051589">
    <property type="entry name" value="Sialate-O-sulfotransferase"/>
</dbReference>
<feature type="domain" description="WSC" evidence="4">
    <location>
        <begin position="35"/>
        <end position="129"/>
    </location>
</feature>
<dbReference type="Proteomes" id="UP000777438">
    <property type="component" value="Unassembled WGS sequence"/>
</dbReference>
<protein>
    <submittedName>
        <fullName evidence="5">WSC domain-containing protein</fullName>
    </submittedName>
</protein>
<dbReference type="EMBL" id="JAGPYM010000003">
    <property type="protein sequence ID" value="KAH6896561.1"/>
    <property type="molecule type" value="Genomic_DNA"/>
</dbReference>
<organism evidence="5 6">
    <name type="scientific">Thelonectria olida</name>
    <dbReference type="NCBI Taxonomy" id="1576542"/>
    <lineage>
        <taxon>Eukaryota</taxon>
        <taxon>Fungi</taxon>
        <taxon>Dikarya</taxon>
        <taxon>Ascomycota</taxon>
        <taxon>Pezizomycotina</taxon>
        <taxon>Sordariomycetes</taxon>
        <taxon>Hypocreomycetidae</taxon>
        <taxon>Hypocreales</taxon>
        <taxon>Nectriaceae</taxon>
        <taxon>Thelonectria</taxon>
    </lineage>
</organism>
<evidence type="ECO:0000259" key="4">
    <source>
        <dbReference type="PROSITE" id="PS51212"/>
    </source>
</evidence>
<gene>
    <name evidence="5" type="ORF">B0T10DRAFT_556436</name>
</gene>
<proteinExistence type="predicted"/>
<sequence length="665" mass="69385">MPSLRNIVAAATLTLIQTSQAWNIELPSCLDPFQPYVYAGCFNGHQDSGSDTLIYRSSQPYTNMTIEKCVAECKGNGFRYAGLKYYGVCFCGTTVNSKQLDESLCNLPCSGDNTETCGGDAQMSVYQDPTFNTGVRSILDFKSLGCYTDSGSYRALSYPQSLDNSKMTPSKCLQSCTDGGFPFAGVEYGGECYCGVVLANSTTLASPLECNMPCNGDLLSSCGGSNRINIYVANDMLSLQPCGWKSGTSSIVASTTSTTAAGSSTSSTANAVSTTTTSSTAAGSSTTSTSTTSNAASTTTTSSTANGSANNIGSSSTTSTNGAVTTTTSTTSANNGGSTSTTSTTTSSTAARTTTTSTTSTTSQVITTTSTTSSAAMCTATVILPNSCEYKCGSWCAPSTPDWQTSDDCASAYKTCAKNIAACFSSAGWPGALDCFDFSSWCDDISTYCKAGTSGWKSGKCAKNDFLSKNKPSGGNTATTTTSVYPCAATASTSTVPASASTSCAPAPSNICQQPSSWWYGYGPGNPAGQIELPLVTCSDLKTDYTNGTPFKLYTDANTRKCSSYGRSQTPSACSDACKAQYDSCVSVYVQSCKSFGGKNYWSKRAAEKEFESLNPSLSKRYFNIWGSDSASTAQTKCQVQYSDCLSTNRNINANTRCQNWGTGI</sequence>
<reference evidence="5 6" key="1">
    <citation type="journal article" date="2021" name="Nat. Commun.">
        <title>Genetic determinants of endophytism in the Arabidopsis root mycobiome.</title>
        <authorList>
            <person name="Mesny F."/>
            <person name="Miyauchi S."/>
            <person name="Thiergart T."/>
            <person name="Pickel B."/>
            <person name="Atanasova L."/>
            <person name="Karlsson M."/>
            <person name="Huettel B."/>
            <person name="Barry K.W."/>
            <person name="Haridas S."/>
            <person name="Chen C."/>
            <person name="Bauer D."/>
            <person name="Andreopoulos W."/>
            <person name="Pangilinan J."/>
            <person name="LaButti K."/>
            <person name="Riley R."/>
            <person name="Lipzen A."/>
            <person name="Clum A."/>
            <person name="Drula E."/>
            <person name="Henrissat B."/>
            <person name="Kohler A."/>
            <person name="Grigoriev I.V."/>
            <person name="Martin F.M."/>
            <person name="Hacquard S."/>
        </authorList>
    </citation>
    <scope>NUCLEOTIDE SEQUENCE [LARGE SCALE GENOMIC DNA]</scope>
    <source>
        <strain evidence="5 6">MPI-CAGE-CH-0241</strain>
    </source>
</reference>
<evidence type="ECO:0000256" key="3">
    <source>
        <dbReference type="SAM" id="SignalP"/>
    </source>
</evidence>
<dbReference type="AlphaFoldDB" id="A0A9P8WFJ6"/>
<feature type="region of interest" description="Disordered" evidence="2">
    <location>
        <begin position="256"/>
        <end position="355"/>
    </location>
</feature>
<dbReference type="SMART" id="SM00321">
    <property type="entry name" value="WSC"/>
    <property type="match status" value="2"/>
</dbReference>
<dbReference type="PROSITE" id="PS51212">
    <property type="entry name" value="WSC"/>
    <property type="match status" value="2"/>
</dbReference>
<dbReference type="PANTHER" id="PTHR45964:SF5">
    <property type="entry name" value="WSCD FAMILY MEMBER CG9164"/>
    <property type="match status" value="1"/>
</dbReference>